<accession>I1ZP43</accession>
<dbReference type="EMBL" id="CP003122">
    <property type="protein sequence ID" value="AFJ26817.1"/>
    <property type="molecule type" value="Genomic_DNA"/>
</dbReference>
<dbReference type="SFLD" id="SFLDG01384">
    <property type="entry name" value="thioether_bond_formation_requi"/>
    <property type="match status" value="1"/>
</dbReference>
<keyword evidence="2" id="KW-0479">Metal-binding</keyword>
<protein>
    <recommendedName>
        <fullName evidence="5">Radical SAM core domain-containing protein</fullName>
    </recommendedName>
</protein>
<evidence type="ECO:0000313" key="6">
    <source>
        <dbReference type="EMBL" id="AFJ26817.1"/>
    </source>
</evidence>
<dbReference type="AlphaFoldDB" id="I1ZP43"/>
<dbReference type="KEGG" id="scf:Spaf_1871"/>
<dbReference type="PATRIC" id="fig|1114965.3.peg.1791"/>
<dbReference type="InterPro" id="IPR023867">
    <property type="entry name" value="Sulphatase_maturase_rSAM"/>
</dbReference>
<name>I1ZP43_STRPA</name>
<dbReference type="InterPro" id="IPR058240">
    <property type="entry name" value="rSAM_sf"/>
</dbReference>
<dbReference type="GO" id="GO:0016491">
    <property type="term" value="F:oxidoreductase activity"/>
    <property type="evidence" value="ECO:0007669"/>
    <property type="project" value="InterPro"/>
</dbReference>
<dbReference type="SFLD" id="SFLDG01067">
    <property type="entry name" value="SPASM/twitch_domain_containing"/>
    <property type="match status" value="1"/>
</dbReference>
<dbReference type="STRING" id="1114965.Spaf_1871"/>
<dbReference type="PANTHER" id="PTHR43273">
    <property type="entry name" value="ANAEROBIC SULFATASE-MATURATING ENZYME HOMOLOG ASLB-RELATED"/>
    <property type="match status" value="1"/>
</dbReference>
<dbReference type="Proteomes" id="UP000002865">
    <property type="component" value="Chromosome"/>
</dbReference>
<dbReference type="GO" id="GO:0046872">
    <property type="term" value="F:metal ion binding"/>
    <property type="evidence" value="ECO:0007669"/>
    <property type="project" value="UniProtKB-KW"/>
</dbReference>
<reference evidence="6 7" key="1">
    <citation type="journal article" date="2012" name="PLoS ONE">
        <title>Complete Genome and Transcriptomes of Streptococcus parasanguinis FW213: Phylogenic Relations and Potential Virulence Mechanisms.</title>
        <authorList>
            <person name="Geng J."/>
            <person name="Chiu C.H."/>
            <person name="Tang P."/>
            <person name="Chen Y."/>
            <person name="Shieh H.R."/>
            <person name="Hu S."/>
            <person name="Chen Y.Y."/>
        </authorList>
    </citation>
    <scope>NUCLEOTIDE SEQUENCE [LARGE SCALE GENOMIC DNA]</scope>
    <source>
        <strain evidence="6 7">FW213</strain>
    </source>
</reference>
<feature type="domain" description="Radical SAM core" evidence="5">
    <location>
        <begin position="43"/>
        <end position="261"/>
    </location>
</feature>
<dbReference type="InterPro" id="IPR013785">
    <property type="entry name" value="Aldolase_TIM"/>
</dbReference>
<evidence type="ECO:0000259" key="5">
    <source>
        <dbReference type="PROSITE" id="PS51918"/>
    </source>
</evidence>
<dbReference type="PANTHER" id="PTHR43273:SF8">
    <property type="entry name" value="RADICAL SAM DOMAIN PROTEIN"/>
    <property type="match status" value="1"/>
</dbReference>
<dbReference type="Gene3D" id="3.20.20.70">
    <property type="entry name" value="Aldolase class I"/>
    <property type="match status" value="1"/>
</dbReference>
<evidence type="ECO:0000256" key="1">
    <source>
        <dbReference type="ARBA" id="ARBA00022691"/>
    </source>
</evidence>
<evidence type="ECO:0000256" key="2">
    <source>
        <dbReference type="ARBA" id="ARBA00022723"/>
    </source>
</evidence>
<dbReference type="SFLD" id="SFLDG01386">
    <property type="entry name" value="main_SPASM_domain-containing"/>
    <property type="match status" value="1"/>
</dbReference>
<dbReference type="PaxDb" id="1114965-Spaf_1871"/>
<evidence type="ECO:0000256" key="4">
    <source>
        <dbReference type="ARBA" id="ARBA00023014"/>
    </source>
</evidence>
<dbReference type="HOGENOM" id="CLU_009273_3_3_9"/>
<keyword evidence="4" id="KW-0411">Iron-sulfur</keyword>
<evidence type="ECO:0000313" key="7">
    <source>
        <dbReference type="Proteomes" id="UP000002865"/>
    </source>
</evidence>
<dbReference type="eggNOG" id="COG0641">
    <property type="taxonomic scope" value="Bacteria"/>
</dbReference>
<dbReference type="InterPro" id="IPR007197">
    <property type="entry name" value="rSAM"/>
</dbReference>
<dbReference type="Pfam" id="PF04055">
    <property type="entry name" value="Radical_SAM"/>
    <property type="match status" value="1"/>
</dbReference>
<dbReference type="CDD" id="cd01335">
    <property type="entry name" value="Radical_SAM"/>
    <property type="match status" value="1"/>
</dbReference>
<sequence length="403" mass="46761">MRIAMIKKIDTDFGTYYFDSISFTLSSSPEYKNTSNTLDNLDDGILKKVVINISNSCNLSCSYCYADGGNYGMNNRVMDFDTADKIIQEIVSKGIKQINRLILFGGEPFLNIELFVYFIEKLSKFLNILKVETVTNGTVLNHRVKHMLNKFHPFLTISLDGPEVVHDRLRGKGSHRKTLRFIKYLKSIDYDNFEIASTYTRIHQKNGISREAIFKYFTEMDVHFNVNDVFSKNKVLIVKEMEKSLSERKTFIDTSIQNVIDCNEKAFISPILYDVLISMIYKSTNHTFCDDIDPSNTITFDVDGSKKLCFRFWGSHNSPNVETFNNKDNFSKCKDCWCRGMCIECVANVIDGYSTVINENGEFIECHKPELMEYCIQQIIYLSRDKERLSKLVNNFRRFIRYA</sequence>
<evidence type="ECO:0000256" key="3">
    <source>
        <dbReference type="ARBA" id="ARBA00023004"/>
    </source>
</evidence>
<keyword evidence="3" id="KW-0408">Iron</keyword>
<organism evidence="6 7">
    <name type="scientific">Streptococcus parasanguinis FW213</name>
    <dbReference type="NCBI Taxonomy" id="1114965"/>
    <lineage>
        <taxon>Bacteria</taxon>
        <taxon>Bacillati</taxon>
        <taxon>Bacillota</taxon>
        <taxon>Bacilli</taxon>
        <taxon>Lactobacillales</taxon>
        <taxon>Streptococcaceae</taxon>
        <taxon>Streptococcus</taxon>
    </lineage>
</organism>
<dbReference type="GO" id="GO:0051536">
    <property type="term" value="F:iron-sulfur cluster binding"/>
    <property type="evidence" value="ECO:0007669"/>
    <property type="project" value="UniProtKB-KW"/>
</dbReference>
<dbReference type="SUPFAM" id="SSF102114">
    <property type="entry name" value="Radical SAM enzymes"/>
    <property type="match status" value="1"/>
</dbReference>
<dbReference type="SFLD" id="SFLDS00029">
    <property type="entry name" value="Radical_SAM"/>
    <property type="match status" value="1"/>
</dbReference>
<keyword evidence="1" id="KW-0949">S-adenosyl-L-methionine</keyword>
<proteinExistence type="predicted"/>
<dbReference type="PROSITE" id="PS51918">
    <property type="entry name" value="RADICAL_SAM"/>
    <property type="match status" value="1"/>
</dbReference>
<gene>
    <name evidence="6" type="ORF">Spaf_1871</name>
</gene>